<evidence type="ECO:0000313" key="1">
    <source>
        <dbReference type="EMBL" id="SEN76182.1"/>
    </source>
</evidence>
<reference evidence="1 2" key="1">
    <citation type="submission" date="2016-10" db="EMBL/GenBank/DDBJ databases">
        <authorList>
            <person name="de Groot N.N."/>
        </authorList>
    </citation>
    <scope>NUCLEOTIDE SEQUENCE [LARGE SCALE GENOMIC DNA]</scope>
    <source>
        <strain evidence="1 2">DSM 16213</strain>
    </source>
</reference>
<dbReference type="OrthoDB" id="564699at2"/>
<evidence type="ECO:0000313" key="2">
    <source>
        <dbReference type="Proteomes" id="UP000199585"/>
    </source>
</evidence>
<proteinExistence type="predicted"/>
<sequence>MPERIMPGLGLRAFYDPGQRNWGTSLSDDLRRLSALVQARAASRITPLPATGSAGQMLIVPAAAGANANALALWDQSPAGAAAWVYLTPQEGWQVWVADEAQHVRFNAGTWVDVPRPGIVRLRTLIATSHTLEAVDLGSILETTGSSAVTVTIPVEATVPFEVGALINVTQVGAGVATVAAAAGVSLNGVVGGSVALDGQWSGAALVKRGADAWIIQGALAGAVA</sequence>
<gene>
    <name evidence="1" type="ORF">SAMN04488003_13322</name>
</gene>
<organism evidence="1 2">
    <name type="scientific">Loktanella fryxellensis</name>
    <dbReference type="NCBI Taxonomy" id="245187"/>
    <lineage>
        <taxon>Bacteria</taxon>
        <taxon>Pseudomonadati</taxon>
        <taxon>Pseudomonadota</taxon>
        <taxon>Alphaproteobacteria</taxon>
        <taxon>Rhodobacterales</taxon>
        <taxon>Roseobacteraceae</taxon>
        <taxon>Loktanella</taxon>
    </lineage>
</organism>
<protein>
    <recommendedName>
        <fullName evidence="3">DUF2793 domain-containing protein</fullName>
    </recommendedName>
</protein>
<dbReference type="AlphaFoldDB" id="A0A1H8J625"/>
<evidence type="ECO:0008006" key="3">
    <source>
        <dbReference type="Google" id="ProtNLM"/>
    </source>
</evidence>
<dbReference type="Proteomes" id="UP000199585">
    <property type="component" value="Unassembled WGS sequence"/>
</dbReference>
<keyword evidence="2" id="KW-1185">Reference proteome</keyword>
<dbReference type="STRING" id="245187.SAMN04488003_13322"/>
<dbReference type="Pfam" id="PF10983">
    <property type="entry name" value="DUF2793"/>
    <property type="match status" value="1"/>
</dbReference>
<accession>A0A1H8J625</accession>
<dbReference type="RefSeq" id="WP_089905547.1">
    <property type="nucleotide sequence ID" value="NZ_FOCI01000033.1"/>
</dbReference>
<dbReference type="InterPro" id="IPR021251">
    <property type="entry name" value="DUF2793"/>
</dbReference>
<name>A0A1H8J625_9RHOB</name>
<dbReference type="EMBL" id="FOCI01000033">
    <property type="protein sequence ID" value="SEN76182.1"/>
    <property type="molecule type" value="Genomic_DNA"/>
</dbReference>